<dbReference type="Gene3D" id="3.40.720.10">
    <property type="entry name" value="Alkaline Phosphatase, subunit A"/>
    <property type="match status" value="1"/>
</dbReference>
<evidence type="ECO:0000256" key="2">
    <source>
        <dbReference type="ARBA" id="ARBA00004936"/>
    </source>
</evidence>
<dbReference type="PANTHER" id="PTHR47371:SF3">
    <property type="entry name" value="PHOSPHOGLYCEROL TRANSFERASE I"/>
    <property type="match status" value="1"/>
</dbReference>
<evidence type="ECO:0000256" key="5">
    <source>
        <dbReference type="ARBA" id="ARBA00022989"/>
    </source>
</evidence>
<accession>A0A371JCU1</accession>
<keyword evidence="10" id="KW-1185">Reference proteome</keyword>
<evidence type="ECO:0000256" key="7">
    <source>
        <dbReference type="SAM" id="Phobius"/>
    </source>
</evidence>
<keyword evidence="4 7" id="KW-0812">Transmembrane</keyword>
<organism evidence="9 10">
    <name type="scientific">Lachnotalea glycerini</name>
    <dbReference type="NCBI Taxonomy" id="1763509"/>
    <lineage>
        <taxon>Bacteria</taxon>
        <taxon>Bacillati</taxon>
        <taxon>Bacillota</taxon>
        <taxon>Clostridia</taxon>
        <taxon>Lachnospirales</taxon>
        <taxon>Lachnospiraceae</taxon>
        <taxon>Lachnotalea</taxon>
    </lineage>
</organism>
<dbReference type="Pfam" id="PF00884">
    <property type="entry name" value="Sulfatase"/>
    <property type="match status" value="1"/>
</dbReference>
<evidence type="ECO:0000313" key="10">
    <source>
        <dbReference type="Proteomes" id="UP000216411"/>
    </source>
</evidence>
<feature type="domain" description="Sulfatase N-terminal" evidence="8">
    <location>
        <begin position="315"/>
        <end position="597"/>
    </location>
</feature>
<comment type="pathway">
    <text evidence="2">Cell wall biogenesis; lipoteichoic acid biosynthesis.</text>
</comment>
<dbReference type="OrthoDB" id="243547at2"/>
<feature type="transmembrane region" description="Helical" evidence="7">
    <location>
        <begin position="200"/>
        <end position="218"/>
    </location>
</feature>
<dbReference type="RefSeq" id="WP_094377041.1">
    <property type="nucleotide sequence ID" value="NZ_NOKA02000034.1"/>
</dbReference>
<dbReference type="AlphaFoldDB" id="A0A371JCU1"/>
<dbReference type="InterPro" id="IPR050448">
    <property type="entry name" value="OpgB/LTA_synthase_biosynth"/>
</dbReference>
<feature type="transmembrane region" description="Helical" evidence="7">
    <location>
        <begin position="87"/>
        <end position="104"/>
    </location>
</feature>
<proteinExistence type="predicted"/>
<dbReference type="GO" id="GO:0005886">
    <property type="term" value="C:plasma membrane"/>
    <property type="evidence" value="ECO:0007669"/>
    <property type="project" value="UniProtKB-SubCell"/>
</dbReference>
<dbReference type="SUPFAM" id="SSF53649">
    <property type="entry name" value="Alkaline phosphatase-like"/>
    <property type="match status" value="1"/>
</dbReference>
<dbReference type="EMBL" id="NOKA02000034">
    <property type="protein sequence ID" value="RDY30555.1"/>
    <property type="molecule type" value="Genomic_DNA"/>
</dbReference>
<protein>
    <submittedName>
        <fullName evidence="9">LTA synthase family protein</fullName>
    </submittedName>
</protein>
<feature type="transmembrane region" description="Helical" evidence="7">
    <location>
        <begin position="148"/>
        <end position="167"/>
    </location>
</feature>
<evidence type="ECO:0000256" key="6">
    <source>
        <dbReference type="ARBA" id="ARBA00023136"/>
    </source>
</evidence>
<feature type="transmembrane region" description="Helical" evidence="7">
    <location>
        <begin position="230"/>
        <end position="249"/>
    </location>
</feature>
<feature type="transmembrane region" description="Helical" evidence="7">
    <location>
        <begin position="124"/>
        <end position="141"/>
    </location>
</feature>
<keyword evidence="6 7" id="KW-0472">Membrane</keyword>
<evidence type="ECO:0000256" key="4">
    <source>
        <dbReference type="ARBA" id="ARBA00022692"/>
    </source>
</evidence>
<keyword evidence="5 7" id="KW-1133">Transmembrane helix</keyword>
<sequence>MKEISNRIKEIITKENIKKFSKYLTLVIVAIYLMLFVFGHKCYITFAENGMMNKDTLLNAVLVIGAAVLTVVLLLIKNNLSDRMNMFVSYALFFVSPVICYYAFEYFQKSIYTITVLSIRKRYLFFNFVILSVILLTIYIITNSTKVAVIGLTLIINLFGVINYYVYSFRGVALVAADVFSIQTASNVVEGYKLFIDTHIYYIFIITVFIISLACKLRSFKALPLWKLRIPAIICYIIYTSLFFYVFVFSNQLSNWNINVKLYRPHEGYRKYGTFLSTVRTMGYIIVEKPEGYSVKQIEDIADSYSLSSSAGQTPNIIVIMDEAFSDLETVNEFPISEDYMPFIHSLQENTIKGNAYVSVFGGNTANSEFEFLTGNSMGLLPANSVPYQLFIKKQFPSIVYSLKQQNYVGNIGMHPFKSNGFNRLTVYPLLGFEQFITIEKFQNADKLRDKVTDEANFNKIIEMYEESKSQSDNPFFLFNVTMQNHGGFITTDPNFVQKIKIEDEYYYDEGAQNYLSLIKYTDEAVEKLIKYFENVEEPTVVIFFGDHQPGLSQTWYDKILGKSEKDLTTQELMEKYKVPFFAWANYDIQEETVDKISMNYLSAYIMNKLGINLTKYQQFLLDVHEQVPVMNSIGYWGVDGGFYDYSDTTSPYYEIINQYRCVQYNNMHDKGKRVDSMFYMN</sequence>
<comment type="caution">
    <text evidence="9">The sequence shown here is derived from an EMBL/GenBank/DDBJ whole genome shotgun (WGS) entry which is preliminary data.</text>
</comment>
<feature type="transmembrane region" description="Helical" evidence="7">
    <location>
        <begin position="57"/>
        <end position="75"/>
    </location>
</feature>
<dbReference type="CDD" id="cd16015">
    <property type="entry name" value="LTA_synthase"/>
    <property type="match status" value="1"/>
</dbReference>
<name>A0A371JCU1_9FIRM</name>
<evidence type="ECO:0000259" key="8">
    <source>
        <dbReference type="Pfam" id="PF00884"/>
    </source>
</evidence>
<dbReference type="InterPro" id="IPR000917">
    <property type="entry name" value="Sulfatase_N"/>
</dbReference>
<evidence type="ECO:0000313" key="9">
    <source>
        <dbReference type="EMBL" id="RDY30555.1"/>
    </source>
</evidence>
<evidence type="ECO:0000256" key="3">
    <source>
        <dbReference type="ARBA" id="ARBA00022475"/>
    </source>
</evidence>
<evidence type="ECO:0000256" key="1">
    <source>
        <dbReference type="ARBA" id="ARBA00004651"/>
    </source>
</evidence>
<gene>
    <name evidence="9" type="ORF">CG710_014210</name>
</gene>
<feature type="transmembrane region" description="Helical" evidence="7">
    <location>
        <begin position="20"/>
        <end position="37"/>
    </location>
</feature>
<reference evidence="9 10" key="1">
    <citation type="journal article" date="2017" name="Genome Announc.">
        <title>Draft Genome Sequence of a Sporulating and Motile Strain of Lachnotalea glycerini Isolated from Water in Quebec City, Canada.</title>
        <authorList>
            <person name="Maheux A.F."/>
            <person name="Boudreau D.K."/>
            <person name="Berube E."/>
            <person name="Boissinot M."/>
            <person name="Raymond F."/>
            <person name="Brodeur S."/>
            <person name="Corbeil J."/>
            <person name="Isabel S."/>
            <person name="Omar R.F."/>
            <person name="Bergeron M.G."/>
        </authorList>
    </citation>
    <scope>NUCLEOTIDE SEQUENCE [LARGE SCALE GENOMIC DNA]</scope>
    <source>
        <strain evidence="9 10">CCRI-19302</strain>
    </source>
</reference>
<dbReference type="InterPro" id="IPR017850">
    <property type="entry name" value="Alkaline_phosphatase_core_sf"/>
</dbReference>
<dbReference type="Proteomes" id="UP000216411">
    <property type="component" value="Unassembled WGS sequence"/>
</dbReference>
<keyword evidence="3" id="KW-1003">Cell membrane</keyword>
<comment type="subcellular location">
    <subcellularLocation>
        <location evidence="1">Cell membrane</location>
        <topology evidence="1">Multi-pass membrane protein</topology>
    </subcellularLocation>
</comment>
<dbReference type="PANTHER" id="PTHR47371">
    <property type="entry name" value="LIPOTEICHOIC ACID SYNTHASE"/>
    <property type="match status" value="1"/>
</dbReference>